<evidence type="ECO:0000313" key="2">
    <source>
        <dbReference type="EMBL" id="SMD34415.1"/>
    </source>
</evidence>
<dbReference type="STRING" id="692418.SAMN04488029_1993"/>
<name>A0A1W2GCN4_REIFA</name>
<dbReference type="AlphaFoldDB" id="A0A1W2GCN4"/>
<dbReference type="EMBL" id="FWYF01000002">
    <property type="protein sequence ID" value="SMD34415.1"/>
    <property type="molecule type" value="Genomic_DNA"/>
</dbReference>
<dbReference type="Gene3D" id="3.40.50.150">
    <property type="entry name" value="Vaccinia Virus protein VP39"/>
    <property type="match status" value="1"/>
</dbReference>
<keyword evidence="2" id="KW-0808">Transferase</keyword>
<organism evidence="2 3">
    <name type="scientific">Reichenbachiella faecimaris</name>
    <dbReference type="NCBI Taxonomy" id="692418"/>
    <lineage>
        <taxon>Bacteria</taxon>
        <taxon>Pseudomonadati</taxon>
        <taxon>Bacteroidota</taxon>
        <taxon>Cytophagia</taxon>
        <taxon>Cytophagales</taxon>
        <taxon>Reichenbachiellaceae</taxon>
        <taxon>Reichenbachiella</taxon>
    </lineage>
</organism>
<proteinExistence type="predicted"/>
<dbReference type="GO" id="GO:0008757">
    <property type="term" value="F:S-adenosylmethionine-dependent methyltransferase activity"/>
    <property type="evidence" value="ECO:0007669"/>
    <property type="project" value="InterPro"/>
</dbReference>
<feature type="domain" description="Methyltransferase type 11" evidence="1">
    <location>
        <begin position="42"/>
        <end position="134"/>
    </location>
</feature>
<keyword evidence="3" id="KW-1185">Reference proteome</keyword>
<evidence type="ECO:0000313" key="3">
    <source>
        <dbReference type="Proteomes" id="UP000192472"/>
    </source>
</evidence>
<reference evidence="2 3" key="1">
    <citation type="submission" date="2017-04" db="EMBL/GenBank/DDBJ databases">
        <authorList>
            <person name="Afonso C.L."/>
            <person name="Miller P.J."/>
            <person name="Scott M.A."/>
            <person name="Spackman E."/>
            <person name="Goraichik I."/>
            <person name="Dimitrov K.M."/>
            <person name="Suarez D.L."/>
            <person name="Swayne D.E."/>
        </authorList>
    </citation>
    <scope>NUCLEOTIDE SEQUENCE [LARGE SCALE GENOMIC DNA]</scope>
    <source>
        <strain evidence="2 3">DSM 26133</strain>
    </source>
</reference>
<dbReference type="InterPro" id="IPR050508">
    <property type="entry name" value="Methyltransf_Superfamily"/>
</dbReference>
<keyword evidence="2" id="KW-0489">Methyltransferase</keyword>
<dbReference type="GO" id="GO:0032259">
    <property type="term" value="P:methylation"/>
    <property type="evidence" value="ECO:0007669"/>
    <property type="project" value="UniProtKB-KW"/>
</dbReference>
<dbReference type="PANTHER" id="PTHR42912">
    <property type="entry name" value="METHYLTRANSFERASE"/>
    <property type="match status" value="1"/>
</dbReference>
<gene>
    <name evidence="2" type="ORF">SAMN04488029_1993</name>
</gene>
<sequence>MRPMATYTTEIASDKIVSDNPIHQRLLQAYYEAKPYVKGKVLEPGCGEGRGIAVLAPLADDYLALDKIEEVVDNLKPQFPEVEFRAVVFPPFDDIPNDSFDTVITFQVIEHIKNDKLFLEEIHRVLKPGGQAVITTPNTKMSLSRNPWHEREYTNQELKELAGSIFSKVEMKGIAGNEKVMEYYEQNRASVAKITRFDIFNLQYRLPNALLRIPYDLLNRLNRNNLQKQDEGLVTEIDRNDYFLRDEHEENLDLFCVVTK</sequence>
<dbReference type="Proteomes" id="UP000192472">
    <property type="component" value="Unassembled WGS sequence"/>
</dbReference>
<dbReference type="SUPFAM" id="SSF53335">
    <property type="entry name" value="S-adenosyl-L-methionine-dependent methyltransferases"/>
    <property type="match status" value="1"/>
</dbReference>
<protein>
    <submittedName>
        <fullName evidence="2">Methyltransferase domain-containing protein</fullName>
    </submittedName>
</protein>
<dbReference type="InterPro" id="IPR029063">
    <property type="entry name" value="SAM-dependent_MTases_sf"/>
</dbReference>
<dbReference type="InterPro" id="IPR013216">
    <property type="entry name" value="Methyltransf_11"/>
</dbReference>
<dbReference type="CDD" id="cd02440">
    <property type="entry name" value="AdoMet_MTases"/>
    <property type="match status" value="1"/>
</dbReference>
<accession>A0A1W2GCN4</accession>
<evidence type="ECO:0000259" key="1">
    <source>
        <dbReference type="Pfam" id="PF08241"/>
    </source>
</evidence>
<dbReference type="Pfam" id="PF08241">
    <property type="entry name" value="Methyltransf_11"/>
    <property type="match status" value="1"/>
</dbReference>